<name>A0A8J7APG8_9CYAN</name>
<evidence type="ECO:0000259" key="1">
    <source>
        <dbReference type="PROSITE" id="PS50990"/>
    </source>
</evidence>
<feature type="domain" description="Peptidase C39" evidence="1">
    <location>
        <begin position="10"/>
        <end position="141"/>
    </location>
</feature>
<dbReference type="GO" id="GO:0005524">
    <property type="term" value="F:ATP binding"/>
    <property type="evidence" value="ECO:0007669"/>
    <property type="project" value="InterPro"/>
</dbReference>
<accession>A0A8J7APG8</accession>
<dbReference type="Proteomes" id="UP000636505">
    <property type="component" value="Unassembled WGS sequence"/>
</dbReference>
<keyword evidence="3" id="KW-1185">Reference proteome</keyword>
<dbReference type="GO" id="GO:0006508">
    <property type="term" value="P:proteolysis"/>
    <property type="evidence" value="ECO:0007669"/>
    <property type="project" value="InterPro"/>
</dbReference>
<dbReference type="PROSITE" id="PS50990">
    <property type="entry name" value="PEPTIDASE_C39"/>
    <property type="match status" value="1"/>
</dbReference>
<reference evidence="2" key="1">
    <citation type="submission" date="2020-10" db="EMBL/GenBank/DDBJ databases">
        <authorList>
            <person name="Castelo-Branco R."/>
            <person name="Eusebio N."/>
            <person name="Adriana R."/>
            <person name="Vieira A."/>
            <person name="Brugerolle De Fraissinette N."/>
            <person name="Rezende De Castro R."/>
            <person name="Schneider M.P."/>
            <person name="Vasconcelos V."/>
            <person name="Leao P.N."/>
        </authorList>
    </citation>
    <scope>NUCLEOTIDE SEQUENCE</scope>
    <source>
        <strain evidence="2">LEGE 07310</strain>
    </source>
</reference>
<evidence type="ECO:0000313" key="2">
    <source>
        <dbReference type="EMBL" id="MBE9078915.1"/>
    </source>
</evidence>
<dbReference type="GO" id="GO:0008233">
    <property type="term" value="F:peptidase activity"/>
    <property type="evidence" value="ECO:0007669"/>
    <property type="project" value="InterPro"/>
</dbReference>
<dbReference type="InterPro" id="IPR005074">
    <property type="entry name" value="Peptidase_C39"/>
</dbReference>
<dbReference type="EMBL" id="JADEXG010000043">
    <property type="protein sequence ID" value="MBE9078915.1"/>
    <property type="molecule type" value="Genomic_DNA"/>
</dbReference>
<gene>
    <name evidence="2" type="ORF">IQ241_16715</name>
</gene>
<sequence length="145" mass="15932">MSSKPQFYKQATSYSCVPACLRMVLAGLGLSLSEAELRDRCDCTVFGTEALKAVDAVRQLGFERSQKVNLSLSELTTLVRSDVYPIVYVNLKPIDNIQCSHAVVVVSIADESCGVYDPMQGERCLPLALFEASWRLMNGLAIVVH</sequence>
<dbReference type="Gene3D" id="3.90.70.10">
    <property type="entry name" value="Cysteine proteinases"/>
    <property type="match status" value="1"/>
</dbReference>
<proteinExistence type="predicted"/>
<protein>
    <recommendedName>
        <fullName evidence="1">Peptidase C39 domain-containing protein</fullName>
    </recommendedName>
</protein>
<comment type="caution">
    <text evidence="2">The sequence shown here is derived from an EMBL/GenBank/DDBJ whole genome shotgun (WGS) entry which is preliminary data.</text>
</comment>
<organism evidence="2 3">
    <name type="scientific">Vasconcelosia minhoensis LEGE 07310</name>
    <dbReference type="NCBI Taxonomy" id="915328"/>
    <lineage>
        <taxon>Bacteria</taxon>
        <taxon>Bacillati</taxon>
        <taxon>Cyanobacteriota</taxon>
        <taxon>Cyanophyceae</taxon>
        <taxon>Nodosilineales</taxon>
        <taxon>Cymatolegaceae</taxon>
        <taxon>Vasconcelosia</taxon>
        <taxon>Vasconcelosia minhoensis</taxon>
    </lineage>
</organism>
<dbReference type="AlphaFoldDB" id="A0A8J7APG8"/>
<dbReference type="GO" id="GO:0016020">
    <property type="term" value="C:membrane"/>
    <property type="evidence" value="ECO:0007669"/>
    <property type="project" value="InterPro"/>
</dbReference>
<dbReference type="Pfam" id="PF03412">
    <property type="entry name" value="Peptidase_C39"/>
    <property type="match status" value="1"/>
</dbReference>
<evidence type="ECO:0000313" key="3">
    <source>
        <dbReference type="Proteomes" id="UP000636505"/>
    </source>
</evidence>